<dbReference type="InterPro" id="IPR036249">
    <property type="entry name" value="Thioredoxin-like_sf"/>
</dbReference>
<proteinExistence type="predicted"/>
<evidence type="ECO:0000313" key="2">
    <source>
        <dbReference type="Proteomes" id="UP001266357"/>
    </source>
</evidence>
<accession>A0ABU2ZYL7</accession>
<evidence type="ECO:0000313" key="1">
    <source>
        <dbReference type="EMBL" id="MDT0601978.1"/>
    </source>
</evidence>
<gene>
    <name evidence="1" type="ORF">RM573_00010</name>
</gene>
<sequence length="83" mass="9763">MTIKYHLYSSVGCHLCEQAIEIFSKTSQHKYLKVIDIVDNPLNQDNLVDLYGMHIPVLERLSDNHQLFWPFDIKEITAFIQEN</sequence>
<dbReference type="InterPro" id="IPR008554">
    <property type="entry name" value="Glutaredoxin-like"/>
</dbReference>
<dbReference type="SUPFAM" id="SSF52833">
    <property type="entry name" value="Thioredoxin-like"/>
    <property type="match status" value="1"/>
</dbReference>
<dbReference type="Gene3D" id="3.40.30.10">
    <property type="entry name" value="Glutaredoxin"/>
    <property type="match status" value="1"/>
</dbReference>
<dbReference type="Proteomes" id="UP001266357">
    <property type="component" value="Unassembled WGS sequence"/>
</dbReference>
<comment type="caution">
    <text evidence="1">The sequence shown here is derived from an EMBL/GenBank/DDBJ whole genome shotgun (WGS) entry which is preliminary data.</text>
</comment>
<dbReference type="EMBL" id="JAVRIF010000001">
    <property type="protein sequence ID" value="MDT0601978.1"/>
    <property type="molecule type" value="Genomic_DNA"/>
</dbReference>
<organism evidence="1 2">
    <name type="scientific">Thalassotalea castellviae</name>
    <dbReference type="NCBI Taxonomy" id="3075612"/>
    <lineage>
        <taxon>Bacteria</taxon>
        <taxon>Pseudomonadati</taxon>
        <taxon>Pseudomonadota</taxon>
        <taxon>Gammaproteobacteria</taxon>
        <taxon>Alteromonadales</taxon>
        <taxon>Colwelliaceae</taxon>
        <taxon>Thalassotalea</taxon>
    </lineage>
</organism>
<dbReference type="Pfam" id="PF05768">
    <property type="entry name" value="Glrx-like"/>
    <property type="match status" value="1"/>
</dbReference>
<dbReference type="RefSeq" id="WP_311575316.1">
    <property type="nucleotide sequence ID" value="NZ_JAVRIF010000001.1"/>
</dbReference>
<reference evidence="1 2" key="1">
    <citation type="submission" date="2023-09" db="EMBL/GenBank/DDBJ databases">
        <authorList>
            <person name="Rey-Velasco X."/>
        </authorList>
    </citation>
    <scope>NUCLEOTIDE SEQUENCE [LARGE SCALE GENOMIC DNA]</scope>
    <source>
        <strain evidence="1 2">W431</strain>
    </source>
</reference>
<protein>
    <submittedName>
        <fullName evidence="1">Glutaredoxin family protein</fullName>
    </submittedName>
</protein>
<keyword evidence="2" id="KW-1185">Reference proteome</keyword>
<name>A0ABU2ZYL7_9GAMM</name>